<gene>
    <name evidence="1" type="ORF">SAMN05444267_100768</name>
</gene>
<evidence type="ECO:0000313" key="2">
    <source>
        <dbReference type="Proteomes" id="UP000184364"/>
    </source>
</evidence>
<dbReference type="STRING" id="1302687.SAMN05444267_100768"/>
<dbReference type="Pfam" id="PF09697">
    <property type="entry name" value="Porph_ging"/>
    <property type="match status" value="1"/>
</dbReference>
<protein>
    <submittedName>
        <fullName evidence="1">GLPGLI family protein</fullName>
    </submittedName>
</protein>
<dbReference type="NCBIfam" id="TIGR01200">
    <property type="entry name" value="GLPGLI"/>
    <property type="match status" value="1"/>
</dbReference>
<accession>A0A1M6UWQ9</accession>
<dbReference type="Proteomes" id="UP000184364">
    <property type="component" value="Unassembled WGS sequence"/>
</dbReference>
<dbReference type="InterPro" id="IPR005901">
    <property type="entry name" value="GLPGLI"/>
</dbReference>
<reference evidence="2" key="1">
    <citation type="submission" date="2016-11" db="EMBL/GenBank/DDBJ databases">
        <authorList>
            <person name="Varghese N."/>
            <person name="Submissions S."/>
        </authorList>
    </citation>
    <scope>NUCLEOTIDE SEQUENCE [LARGE SCALE GENOMIC DNA]</scope>
    <source>
        <strain evidence="2">DSM 26899</strain>
    </source>
</reference>
<keyword evidence="2" id="KW-1185">Reference proteome</keyword>
<sequence length="271" mass="31299">MKNYVVLFTIILFNFCNAQNYKIYYKLSYKKDSTDSKLSTKNMVLEINKNKSFFYSPSDLQTGSRETSAAVNTEITYDGEPFEYILTVKNNSSKEISKTTSIGMNTYEIKDTPILNWKIENEKKKIGTYNCQKATLSFSGRQWEAWFSTEVAINNGPYIFSGLPGLIIKINETKNNFDFELTGLEKMKPEQKNFSWNSRSIKTTKKQLQKLKLDYYSDPFKEIRAGEGMMITRGDSGEPVQANLKESVKQEQEKLKKENNPLELVDLVKYP</sequence>
<proteinExistence type="predicted"/>
<name>A0A1M6UWQ9_9FLAO</name>
<dbReference type="EMBL" id="FRAV01000007">
    <property type="protein sequence ID" value="SHK73593.1"/>
    <property type="molecule type" value="Genomic_DNA"/>
</dbReference>
<evidence type="ECO:0000313" key="1">
    <source>
        <dbReference type="EMBL" id="SHK73593.1"/>
    </source>
</evidence>
<dbReference type="AlphaFoldDB" id="A0A1M6UWQ9"/>
<dbReference type="OrthoDB" id="1440774at2"/>
<organism evidence="1 2">
    <name type="scientific">Chryseobacterium polytrichastri</name>
    <dbReference type="NCBI Taxonomy" id="1302687"/>
    <lineage>
        <taxon>Bacteria</taxon>
        <taxon>Pseudomonadati</taxon>
        <taxon>Bacteroidota</taxon>
        <taxon>Flavobacteriia</taxon>
        <taxon>Flavobacteriales</taxon>
        <taxon>Weeksellaceae</taxon>
        <taxon>Chryseobacterium group</taxon>
        <taxon>Chryseobacterium</taxon>
    </lineage>
</organism>
<dbReference type="RefSeq" id="WP_073291851.1">
    <property type="nucleotide sequence ID" value="NZ_FRAV01000007.1"/>
</dbReference>